<keyword evidence="9" id="KW-1185">Reference proteome</keyword>
<protein>
    <recommendedName>
        <fullName evidence="3">amidase</fullName>
        <ecNumber evidence="3">3.5.1.4</ecNumber>
    </recommendedName>
</protein>
<comment type="catalytic activity">
    <reaction evidence="1">
        <text>a monocarboxylic acid amide + H2O = a monocarboxylate + NH4(+)</text>
        <dbReference type="Rhea" id="RHEA:12020"/>
        <dbReference type="ChEBI" id="CHEBI:15377"/>
        <dbReference type="ChEBI" id="CHEBI:28938"/>
        <dbReference type="ChEBI" id="CHEBI:35757"/>
        <dbReference type="ChEBI" id="CHEBI:83628"/>
        <dbReference type="EC" id="3.5.1.4"/>
    </reaction>
</comment>
<reference evidence="9" key="2">
    <citation type="submission" date="2015-01" db="EMBL/GenBank/DDBJ databases">
        <title>Evolutionary Origins and Diversification of the Mycorrhizal Mutualists.</title>
        <authorList>
            <consortium name="DOE Joint Genome Institute"/>
            <consortium name="Mycorrhizal Genomics Consortium"/>
            <person name="Kohler A."/>
            <person name="Kuo A."/>
            <person name="Nagy L.G."/>
            <person name="Floudas D."/>
            <person name="Copeland A."/>
            <person name="Barry K.W."/>
            <person name="Cichocki N."/>
            <person name="Veneault-Fourrey C."/>
            <person name="LaButti K."/>
            <person name="Lindquist E.A."/>
            <person name="Lipzen A."/>
            <person name="Lundell T."/>
            <person name="Morin E."/>
            <person name="Murat C."/>
            <person name="Riley R."/>
            <person name="Ohm R."/>
            <person name="Sun H."/>
            <person name="Tunlid A."/>
            <person name="Henrissat B."/>
            <person name="Grigoriev I.V."/>
            <person name="Hibbett D.S."/>
            <person name="Martin F."/>
        </authorList>
    </citation>
    <scope>NUCLEOTIDE SEQUENCE [LARGE SCALE GENOMIC DNA]</scope>
    <source>
        <strain evidence="9">F 1598</strain>
    </source>
</reference>
<name>A0A0C3FTC9_PILCF</name>
<feature type="binding site" evidence="6">
    <location>
        <position position="185"/>
    </location>
    <ligand>
        <name>substrate</name>
    </ligand>
</feature>
<dbReference type="PANTHER" id="PTHR46072:SF11">
    <property type="entry name" value="AMIDASE-RELATED"/>
    <property type="match status" value="1"/>
</dbReference>
<evidence type="ECO:0000256" key="4">
    <source>
        <dbReference type="ARBA" id="ARBA00022801"/>
    </source>
</evidence>
<dbReference type="Pfam" id="PF01425">
    <property type="entry name" value="Amidase"/>
    <property type="match status" value="1"/>
</dbReference>
<dbReference type="GO" id="GO:0004040">
    <property type="term" value="F:amidase activity"/>
    <property type="evidence" value="ECO:0007669"/>
    <property type="project" value="UniProtKB-EC"/>
</dbReference>
<dbReference type="PANTHER" id="PTHR46072">
    <property type="entry name" value="AMIDASE-RELATED-RELATED"/>
    <property type="match status" value="1"/>
</dbReference>
<dbReference type="InterPro" id="IPR023631">
    <property type="entry name" value="Amidase_dom"/>
</dbReference>
<dbReference type="HOGENOM" id="CLU_009600_9_3_1"/>
<feature type="binding site" evidence="6">
    <location>
        <begin position="206"/>
        <end position="209"/>
    </location>
    <ligand>
        <name>substrate</name>
    </ligand>
</feature>
<proteinExistence type="inferred from homology"/>
<feature type="active site" description="Acyl-ester intermediate" evidence="5">
    <location>
        <position position="209"/>
    </location>
</feature>
<organism evidence="8 9">
    <name type="scientific">Piloderma croceum (strain F 1598)</name>
    <dbReference type="NCBI Taxonomy" id="765440"/>
    <lineage>
        <taxon>Eukaryota</taxon>
        <taxon>Fungi</taxon>
        <taxon>Dikarya</taxon>
        <taxon>Basidiomycota</taxon>
        <taxon>Agaricomycotina</taxon>
        <taxon>Agaricomycetes</taxon>
        <taxon>Agaricomycetidae</taxon>
        <taxon>Atheliales</taxon>
        <taxon>Atheliaceae</taxon>
        <taxon>Piloderma</taxon>
    </lineage>
</organism>
<keyword evidence="4" id="KW-0378">Hydrolase</keyword>
<evidence type="ECO:0000256" key="2">
    <source>
        <dbReference type="ARBA" id="ARBA00009199"/>
    </source>
</evidence>
<evidence type="ECO:0000256" key="1">
    <source>
        <dbReference type="ARBA" id="ARBA00001311"/>
    </source>
</evidence>
<dbReference type="OrthoDB" id="6428749at2759"/>
<accession>A0A0C3FTC9</accession>
<dbReference type="Gene3D" id="3.90.1300.10">
    <property type="entry name" value="Amidase signature (AS) domain"/>
    <property type="match status" value="1"/>
</dbReference>
<evidence type="ECO:0000256" key="5">
    <source>
        <dbReference type="PIRSR" id="PIRSR001221-1"/>
    </source>
</evidence>
<comment type="similarity">
    <text evidence="2">Belongs to the amidase family.</text>
</comment>
<evidence type="ECO:0000313" key="8">
    <source>
        <dbReference type="EMBL" id="KIM83024.1"/>
    </source>
</evidence>
<gene>
    <name evidence="8" type="ORF">PILCRDRAFT_448979</name>
</gene>
<evidence type="ECO:0000256" key="6">
    <source>
        <dbReference type="PIRSR" id="PIRSR001221-2"/>
    </source>
</evidence>
<dbReference type="EC" id="3.5.1.4" evidence="3"/>
<feature type="active site" description="Charge relay system" evidence="5">
    <location>
        <position position="185"/>
    </location>
</feature>
<dbReference type="PIRSF" id="PIRSF001221">
    <property type="entry name" value="Amidase_fungi"/>
    <property type="match status" value="1"/>
</dbReference>
<dbReference type="SUPFAM" id="SSF75304">
    <property type="entry name" value="Amidase signature (AS) enzymes"/>
    <property type="match status" value="1"/>
</dbReference>
<dbReference type="EMBL" id="KN832992">
    <property type="protein sequence ID" value="KIM83024.1"/>
    <property type="molecule type" value="Genomic_DNA"/>
</dbReference>
<dbReference type="InterPro" id="IPR036928">
    <property type="entry name" value="AS_sf"/>
</dbReference>
<dbReference type="Proteomes" id="UP000054166">
    <property type="component" value="Unassembled WGS sequence"/>
</dbReference>
<dbReference type="InParanoid" id="A0A0C3FTC9"/>
<dbReference type="FunFam" id="3.90.1300.10:FF:000003">
    <property type="entry name" value="Amidase signature enzyme"/>
    <property type="match status" value="1"/>
</dbReference>
<evidence type="ECO:0000313" key="9">
    <source>
        <dbReference type="Proteomes" id="UP000054166"/>
    </source>
</evidence>
<dbReference type="STRING" id="765440.A0A0C3FTC9"/>
<evidence type="ECO:0000256" key="3">
    <source>
        <dbReference type="ARBA" id="ARBA00012922"/>
    </source>
</evidence>
<reference evidence="8 9" key="1">
    <citation type="submission" date="2014-04" db="EMBL/GenBank/DDBJ databases">
        <authorList>
            <consortium name="DOE Joint Genome Institute"/>
            <person name="Kuo A."/>
            <person name="Tarkka M."/>
            <person name="Buscot F."/>
            <person name="Kohler A."/>
            <person name="Nagy L.G."/>
            <person name="Floudas D."/>
            <person name="Copeland A."/>
            <person name="Barry K.W."/>
            <person name="Cichocki N."/>
            <person name="Veneault-Fourrey C."/>
            <person name="LaButti K."/>
            <person name="Lindquist E.A."/>
            <person name="Lipzen A."/>
            <person name="Lundell T."/>
            <person name="Morin E."/>
            <person name="Murat C."/>
            <person name="Sun H."/>
            <person name="Tunlid A."/>
            <person name="Henrissat B."/>
            <person name="Grigoriev I.V."/>
            <person name="Hibbett D.S."/>
            <person name="Martin F."/>
            <person name="Nordberg H.P."/>
            <person name="Cantor M.N."/>
            <person name="Hua S.X."/>
        </authorList>
    </citation>
    <scope>NUCLEOTIDE SEQUENCE [LARGE SCALE GENOMIC DNA]</scope>
    <source>
        <strain evidence="8 9">F 1598</strain>
    </source>
</reference>
<feature type="domain" description="Amidase" evidence="7">
    <location>
        <begin position="55"/>
        <end position="537"/>
    </location>
</feature>
<feature type="binding site" evidence="6">
    <location>
        <position position="159"/>
    </location>
    <ligand>
        <name>substrate</name>
    </ligand>
</feature>
<feature type="active site" description="Charge relay system" evidence="5">
    <location>
        <position position="110"/>
    </location>
</feature>
<evidence type="ECO:0000259" key="7">
    <source>
        <dbReference type="Pfam" id="PF01425"/>
    </source>
</evidence>
<sequence length="563" mass="61533">MAGYKTIISAKRAERDKALQSATPYLKQTHSEYLSATAAEIVTNIENGRWTASQVVDAYIARAAFAHQSTNCLTEVLFHQARKEAEALDEDFAKTKKLKGPFHGVPFSFKDLFNIKGFDSSVGFTQWANKPSQVDAPLVALMRSQGAIIIAKMNVPQTMLAFECCNPLWGRTTNPWNADYTSGGSSGGECALLALDGAAMGAGSDIGGSLKIPASYCGVYSFNPSFGRISRLGIGDPNPGFHALGSVFGPMSRSVADVELFCRTAFGVQDSLHKVAPVPYRDVQLPSKLRFGYYTSDEFVKASPANARAVLETVAALEKQGHECVEFKIPQPTRAMELFILITSADGYKKLTSHLGPDPQEESLFLATIGPKLPGFIRIMATWFMVNVLGDSVFATILRSLKHSSVREYNDYVEQKNIYGELFYKEVWDKQQFDAIIAPVQAVPVLPHGGCATLSPLAAATILYNIVDSPVGTIPVTRVDAFKDELTESWFNAPGHGSKILERDIFEGKNPIYDAKKMANIPVGVQIVRKRWEDEKVISMMHVIDQALGPRGFGPGKSLQTKA</sequence>
<dbReference type="AlphaFoldDB" id="A0A0C3FTC9"/>